<dbReference type="PANTHER" id="PTHR43466:SF1">
    <property type="entry name" value="2-OXO-4-HYDROXY-4-CARBOXY-5-UREIDOIMIDAZOLINE DECARBOXYLASE-RELATED"/>
    <property type="match status" value="1"/>
</dbReference>
<dbReference type="PROSITE" id="PS00768">
    <property type="entry name" value="TRANSTHYRETIN_1"/>
    <property type="match status" value="1"/>
</dbReference>
<organism evidence="11 12">
    <name type="scientific">Streptomyces litchfieldiae</name>
    <dbReference type="NCBI Taxonomy" id="3075543"/>
    <lineage>
        <taxon>Bacteria</taxon>
        <taxon>Bacillati</taxon>
        <taxon>Actinomycetota</taxon>
        <taxon>Actinomycetes</taxon>
        <taxon>Kitasatosporales</taxon>
        <taxon>Streptomycetaceae</taxon>
        <taxon>Streptomyces</taxon>
    </lineage>
</organism>
<evidence type="ECO:0000313" key="11">
    <source>
        <dbReference type="EMBL" id="MDT0344049.1"/>
    </source>
</evidence>
<evidence type="ECO:0000256" key="3">
    <source>
        <dbReference type="ARBA" id="ARBA00004754"/>
    </source>
</evidence>
<evidence type="ECO:0000256" key="2">
    <source>
        <dbReference type="ARBA" id="ARBA00001163"/>
    </source>
</evidence>
<name>A0ABU2MTY9_9ACTN</name>
<dbReference type="SUPFAM" id="SSF158694">
    <property type="entry name" value="UraD-Like"/>
    <property type="match status" value="1"/>
</dbReference>
<comment type="caution">
    <text evidence="11">The sequence shown here is derived from an EMBL/GenBank/DDBJ whole genome shotgun (WGS) entry which is preliminary data.</text>
</comment>
<evidence type="ECO:0000256" key="8">
    <source>
        <dbReference type="SAM" id="MobiDB-lite"/>
    </source>
</evidence>
<keyword evidence="12" id="KW-1185">Reference proteome</keyword>
<sequence>MTQSPTPGLAWINGADERAVRGALRRVCAARAWGDTLVAARPFAALDDLLAAGDDATAALTEDGLAEALAGHPPIGRPEPGDPASAREQSGMSDASAELREEMLELNLAYQERFGHVFLIRATGLSGERMRDALRARLANSPAAERDVTRGELAKINRLRLTRLAESDTTVSTHVLDTSAGRPAPGLAVTLSVADRPGGDWTAHATGVTDDDGRCAGLPPLPGGAALARLTFAVEPHLARTGADPAFFPEVTVAFAVVPGEHYHVPLLLNPFGYSVYRGS</sequence>
<dbReference type="SUPFAM" id="SSF49472">
    <property type="entry name" value="Transthyretin (synonym: prealbumin)"/>
    <property type="match status" value="1"/>
</dbReference>
<keyword evidence="5" id="KW-0210">Decarboxylase</keyword>
<dbReference type="PANTHER" id="PTHR43466">
    <property type="entry name" value="2-OXO-4-HYDROXY-4-CARBOXY-5-UREIDOIMIDAZOLINE DECARBOXYLASE-RELATED"/>
    <property type="match status" value="1"/>
</dbReference>
<dbReference type="GO" id="GO:0051997">
    <property type="term" value="F:2-oxo-4-hydroxy-4-carboxy-5-ureidoimidazoline decarboxylase activity"/>
    <property type="evidence" value="ECO:0007669"/>
    <property type="project" value="UniProtKB-EC"/>
</dbReference>
<dbReference type="NCBIfam" id="TIGR02962">
    <property type="entry name" value="hdxy_isourate"/>
    <property type="match status" value="1"/>
</dbReference>
<comment type="catalytic activity">
    <reaction evidence="1">
        <text>5-hydroxyisourate + H2O = 5-hydroxy-2-oxo-4-ureido-2,5-dihydro-1H-imidazole-5-carboxylate + H(+)</text>
        <dbReference type="Rhea" id="RHEA:23736"/>
        <dbReference type="ChEBI" id="CHEBI:15377"/>
        <dbReference type="ChEBI" id="CHEBI:15378"/>
        <dbReference type="ChEBI" id="CHEBI:18072"/>
        <dbReference type="ChEBI" id="CHEBI:58639"/>
        <dbReference type="EC" id="3.5.2.17"/>
    </reaction>
</comment>
<dbReference type="InterPro" id="IPR018020">
    <property type="entry name" value="OHCU_decarboxylase"/>
</dbReference>
<evidence type="ECO:0000256" key="7">
    <source>
        <dbReference type="ARBA" id="ARBA00023239"/>
    </source>
</evidence>
<proteinExistence type="predicted"/>
<keyword evidence="6" id="KW-0378">Hydrolase</keyword>
<evidence type="ECO:0000256" key="6">
    <source>
        <dbReference type="ARBA" id="ARBA00022801"/>
    </source>
</evidence>
<dbReference type="CDD" id="cd05822">
    <property type="entry name" value="TLP_HIUase"/>
    <property type="match status" value="1"/>
</dbReference>
<dbReference type="EC" id="4.1.1.97" evidence="11"/>
<dbReference type="InterPro" id="IPR023416">
    <property type="entry name" value="Transthyretin/HIU_hydrolase_d"/>
</dbReference>
<evidence type="ECO:0000259" key="9">
    <source>
        <dbReference type="Pfam" id="PF00576"/>
    </source>
</evidence>
<feature type="domain" description="Transthyretin/hydroxyisourate hydrolase" evidence="9">
    <location>
        <begin position="171"/>
        <end position="279"/>
    </location>
</feature>
<dbReference type="InterPro" id="IPR023418">
    <property type="entry name" value="Thyroxine_BS"/>
</dbReference>
<dbReference type="EMBL" id="JAVREL010000008">
    <property type="protein sequence ID" value="MDT0344049.1"/>
    <property type="molecule type" value="Genomic_DNA"/>
</dbReference>
<dbReference type="Gene3D" id="1.10.3330.10">
    <property type="entry name" value="Oxo-4-hydroxy-4-carboxy-5-ureidoimidazoline decarboxylase"/>
    <property type="match status" value="1"/>
</dbReference>
<reference evidence="12" key="1">
    <citation type="submission" date="2023-07" db="EMBL/GenBank/DDBJ databases">
        <title>30 novel species of actinomycetes from the DSMZ collection.</title>
        <authorList>
            <person name="Nouioui I."/>
        </authorList>
    </citation>
    <scope>NUCLEOTIDE SEQUENCE [LARGE SCALE GENOMIC DNA]</scope>
    <source>
        <strain evidence="12">DSM 44938</strain>
    </source>
</reference>
<dbReference type="Gene3D" id="2.60.40.180">
    <property type="entry name" value="Transthyretin/hydroxyisourate hydrolase domain"/>
    <property type="match status" value="1"/>
</dbReference>
<keyword evidence="7 11" id="KW-0456">Lyase</keyword>
<keyword evidence="4" id="KW-0659">Purine metabolism</keyword>
<accession>A0ABU2MTY9</accession>
<feature type="domain" description="Oxo-4-hydroxy-4-carboxy-5-ureidoimidazoline decarboxylase" evidence="10">
    <location>
        <begin position="14"/>
        <end position="161"/>
    </location>
</feature>
<gene>
    <name evidence="11" type="primary">uraD</name>
    <name evidence="11" type="ORF">RM590_15690</name>
</gene>
<evidence type="ECO:0000259" key="10">
    <source>
        <dbReference type="Pfam" id="PF09349"/>
    </source>
</evidence>
<dbReference type="InterPro" id="IPR014306">
    <property type="entry name" value="Hydroxyisourate_hydrolase"/>
</dbReference>
<dbReference type="InterPro" id="IPR036778">
    <property type="entry name" value="OHCU_decarboxylase_sf"/>
</dbReference>
<dbReference type="Pfam" id="PF00576">
    <property type="entry name" value="Transthyretin"/>
    <property type="match status" value="1"/>
</dbReference>
<dbReference type="Pfam" id="PF09349">
    <property type="entry name" value="OHCU_decarbox"/>
    <property type="match status" value="1"/>
</dbReference>
<evidence type="ECO:0000256" key="1">
    <source>
        <dbReference type="ARBA" id="ARBA00001043"/>
    </source>
</evidence>
<evidence type="ECO:0000313" key="12">
    <source>
        <dbReference type="Proteomes" id="UP001183246"/>
    </source>
</evidence>
<dbReference type="Proteomes" id="UP001183246">
    <property type="component" value="Unassembled WGS sequence"/>
</dbReference>
<dbReference type="RefSeq" id="WP_311705182.1">
    <property type="nucleotide sequence ID" value="NZ_JAVREL010000008.1"/>
</dbReference>
<feature type="region of interest" description="Disordered" evidence="8">
    <location>
        <begin position="69"/>
        <end position="92"/>
    </location>
</feature>
<dbReference type="NCBIfam" id="TIGR03180">
    <property type="entry name" value="UraD_2"/>
    <property type="match status" value="1"/>
</dbReference>
<dbReference type="NCBIfam" id="NF010372">
    <property type="entry name" value="PRK13798.1"/>
    <property type="match status" value="1"/>
</dbReference>
<dbReference type="InterPro" id="IPR017595">
    <property type="entry name" value="OHCU_decarboxylase-2"/>
</dbReference>
<evidence type="ECO:0000256" key="4">
    <source>
        <dbReference type="ARBA" id="ARBA00022631"/>
    </source>
</evidence>
<protein>
    <submittedName>
        <fullName evidence="11">2-oxo-4-hydroxy-4-carboxy-5-ureidoimidazoline decarboxylase</fullName>
        <ecNumber evidence="11">4.1.1.97</ecNumber>
    </submittedName>
</protein>
<comment type="pathway">
    <text evidence="3">Purine metabolism; urate degradation; (S)-allantoin from urate: step 3/3.</text>
</comment>
<dbReference type="InterPro" id="IPR036817">
    <property type="entry name" value="Transthyretin/HIU_hydrolase_sf"/>
</dbReference>
<evidence type="ECO:0000256" key="5">
    <source>
        <dbReference type="ARBA" id="ARBA00022793"/>
    </source>
</evidence>
<comment type="catalytic activity">
    <reaction evidence="2">
        <text>5-hydroxy-2-oxo-4-ureido-2,5-dihydro-1H-imidazole-5-carboxylate + H(+) = (S)-allantoin + CO2</text>
        <dbReference type="Rhea" id="RHEA:26301"/>
        <dbReference type="ChEBI" id="CHEBI:15378"/>
        <dbReference type="ChEBI" id="CHEBI:15678"/>
        <dbReference type="ChEBI" id="CHEBI:16526"/>
        <dbReference type="ChEBI" id="CHEBI:58639"/>
        <dbReference type="EC" id="4.1.1.97"/>
    </reaction>
</comment>